<dbReference type="Pfam" id="PF07486">
    <property type="entry name" value="Hydrolase_2"/>
    <property type="match status" value="1"/>
</dbReference>
<name>A0A9X2HHY5_9SPHN</name>
<dbReference type="InterPro" id="IPR042047">
    <property type="entry name" value="SleB_dom1"/>
</dbReference>
<reference evidence="3" key="1">
    <citation type="submission" date="2022-05" db="EMBL/GenBank/DDBJ databases">
        <title>Sphingomonas sp. strain MG17 Genome sequencing and assembly.</title>
        <authorList>
            <person name="Kim I."/>
        </authorList>
    </citation>
    <scope>NUCLEOTIDE SEQUENCE</scope>
    <source>
        <strain evidence="3">MG17</strain>
    </source>
</reference>
<dbReference type="EMBL" id="JAMLDX010000001">
    <property type="protein sequence ID" value="MCP3729216.1"/>
    <property type="molecule type" value="Genomic_DNA"/>
</dbReference>
<organism evidence="3 4">
    <name type="scientific">Sphingomonas tagetis</name>
    <dbReference type="NCBI Taxonomy" id="2949092"/>
    <lineage>
        <taxon>Bacteria</taxon>
        <taxon>Pseudomonadati</taxon>
        <taxon>Pseudomonadota</taxon>
        <taxon>Alphaproteobacteria</taxon>
        <taxon>Sphingomonadales</taxon>
        <taxon>Sphingomonadaceae</taxon>
        <taxon>Sphingomonas</taxon>
    </lineage>
</organism>
<proteinExistence type="predicted"/>
<evidence type="ECO:0000259" key="2">
    <source>
        <dbReference type="Pfam" id="PF07486"/>
    </source>
</evidence>
<dbReference type="AlphaFoldDB" id="A0A9X2HHY5"/>
<evidence type="ECO:0000313" key="3">
    <source>
        <dbReference type="EMBL" id="MCP3729216.1"/>
    </source>
</evidence>
<dbReference type="InterPro" id="IPR011105">
    <property type="entry name" value="Cell_wall_hydrolase_SleB"/>
</dbReference>
<dbReference type="Proteomes" id="UP001139451">
    <property type="component" value="Unassembled WGS sequence"/>
</dbReference>
<sequence length="453" mass="48245">MTSAIAPHAAERTIAPGLWIAMALTALAVILAPLLIVLTMPRVVVADAELAKISRPKRVVPKAELPQVEPVELAALPMDKAREFNAAIPFSTAPNPAARPFVITGSPDDQARAVDCLAAATWYEAGDDAVGQRAVAQVILNRMRHPAFPKTVCGVVFQGQERRTGCQFTFTCDGAMTRAPSAAAWVRAREIARIALNGGVERKVGHSTHYHTDWVVPYWSASLDKVAEIHTHLFFRWTGWWGTPPAFRRGYAGAEPVIAKMAWLSPAHAVAGAADPALAMIDGVVDPASIPDAAIPKPATSGDANTFHVALDRKLGEEGFAALAIRTCGERPYCKFLGWSDPRKVPPAGAALTPAQLESMSFSYLRDQAQGYGKALWNCTEYKRPSPVQCMRRAPAAVAPPAPAEPSAAKRAAAPDGLAGVRRKGEVAPPMVSVPVPQPSPAPNSAPSRPRSN</sequence>
<evidence type="ECO:0000256" key="1">
    <source>
        <dbReference type="SAM" id="MobiDB-lite"/>
    </source>
</evidence>
<keyword evidence="4" id="KW-1185">Reference proteome</keyword>
<feature type="domain" description="Cell wall hydrolase SleB" evidence="2">
    <location>
        <begin position="127"/>
        <end position="235"/>
    </location>
</feature>
<comment type="caution">
    <text evidence="3">The sequence shown here is derived from an EMBL/GenBank/DDBJ whole genome shotgun (WGS) entry which is preliminary data.</text>
</comment>
<keyword evidence="3" id="KW-0378">Hydrolase</keyword>
<dbReference type="Gene3D" id="1.10.10.2520">
    <property type="entry name" value="Cell wall hydrolase SleB, domain 1"/>
    <property type="match status" value="1"/>
</dbReference>
<feature type="region of interest" description="Disordered" evidence="1">
    <location>
        <begin position="399"/>
        <end position="453"/>
    </location>
</feature>
<protein>
    <submittedName>
        <fullName evidence="3">Cell wall hydrolase</fullName>
    </submittedName>
</protein>
<gene>
    <name evidence="3" type="ORF">M9978_02140</name>
</gene>
<dbReference type="GO" id="GO:0016787">
    <property type="term" value="F:hydrolase activity"/>
    <property type="evidence" value="ECO:0007669"/>
    <property type="project" value="UniProtKB-KW"/>
</dbReference>
<feature type="compositionally biased region" description="Low complexity" evidence="1">
    <location>
        <begin position="405"/>
        <end position="415"/>
    </location>
</feature>
<evidence type="ECO:0000313" key="4">
    <source>
        <dbReference type="Proteomes" id="UP001139451"/>
    </source>
</evidence>
<accession>A0A9X2HHY5</accession>